<feature type="domain" description="Calcium channel YVC1-like C-terminal transmembrane" evidence="3">
    <location>
        <begin position="297"/>
        <end position="588"/>
    </location>
</feature>
<feature type="region of interest" description="Disordered" evidence="1">
    <location>
        <begin position="755"/>
        <end position="799"/>
    </location>
</feature>
<feature type="transmembrane region" description="Helical" evidence="2">
    <location>
        <begin position="566"/>
        <end position="586"/>
    </location>
</feature>
<dbReference type="RefSeq" id="XP_064768404.1">
    <property type="nucleotide sequence ID" value="XM_064909732.1"/>
</dbReference>
<feature type="transmembrane region" description="Helical" evidence="2">
    <location>
        <begin position="353"/>
        <end position="373"/>
    </location>
</feature>
<feature type="compositionally biased region" description="Low complexity" evidence="1">
    <location>
        <begin position="755"/>
        <end position="764"/>
    </location>
</feature>
<accession>A0ABR1F6A7</accession>
<dbReference type="InterPro" id="IPR052971">
    <property type="entry name" value="TRP_calcium_channel"/>
</dbReference>
<evidence type="ECO:0000313" key="5">
    <source>
        <dbReference type="Proteomes" id="UP001498771"/>
    </source>
</evidence>
<gene>
    <name evidence="4" type="ORF">BZA70DRAFT_154428</name>
</gene>
<evidence type="ECO:0000259" key="3">
    <source>
        <dbReference type="Pfam" id="PF23317"/>
    </source>
</evidence>
<feature type="transmembrane region" description="Helical" evidence="2">
    <location>
        <begin position="424"/>
        <end position="445"/>
    </location>
</feature>
<keyword evidence="5" id="KW-1185">Reference proteome</keyword>
<feature type="region of interest" description="Disordered" evidence="1">
    <location>
        <begin position="859"/>
        <end position="919"/>
    </location>
</feature>
<keyword evidence="2" id="KW-0812">Transmembrane</keyword>
<feature type="region of interest" description="Disordered" evidence="1">
    <location>
        <begin position="828"/>
        <end position="847"/>
    </location>
</feature>
<dbReference type="PANTHER" id="PTHR35859">
    <property type="entry name" value="NONSELECTIVE CATION CHANNEL PROTEIN"/>
    <property type="match status" value="1"/>
</dbReference>
<reference evidence="4 5" key="1">
    <citation type="submission" date="2024-03" db="EMBL/GenBank/DDBJ databases">
        <title>Genome-scale model development and genomic sequencing of the oleaginous clade Lipomyces.</title>
        <authorList>
            <consortium name="Lawrence Berkeley National Laboratory"/>
            <person name="Czajka J.J."/>
            <person name="Han Y."/>
            <person name="Kim J."/>
            <person name="Mondo S.J."/>
            <person name="Hofstad B.A."/>
            <person name="Robles A."/>
            <person name="Haridas S."/>
            <person name="Riley R."/>
            <person name="LaButti K."/>
            <person name="Pangilinan J."/>
            <person name="Andreopoulos W."/>
            <person name="Lipzen A."/>
            <person name="Yan J."/>
            <person name="Wang M."/>
            <person name="Ng V."/>
            <person name="Grigoriev I.V."/>
            <person name="Spatafora J.W."/>
            <person name="Magnuson J.K."/>
            <person name="Baker S.E."/>
            <person name="Pomraning K.R."/>
        </authorList>
    </citation>
    <scope>NUCLEOTIDE SEQUENCE [LARGE SCALE GENOMIC DNA]</scope>
    <source>
        <strain evidence="4 5">Phaff 52-87</strain>
    </source>
</reference>
<dbReference type="Pfam" id="PF23317">
    <property type="entry name" value="YVC1_C"/>
    <property type="match status" value="1"/>
</dbReference>
<organism evidence="4 5">
    <name type="scientific">Myxozyma melibiosi</name>
    <dbReference type="NCBI Taxonomy" id="54550"/>
    <lineage>
        <taxon>Eukaryota</taxon>
        <taxon>Fungi</taxon>
        <taxon>Dikarya</taxon>
        <taxon>Ascomycota</taxon>
        <taxon>Saccharomycotina</taxon>
        <taxon>Lipomycetes</taxon>
        <taxon>Lipomycetales</taxon>
        <taxon>Lipomycetaceae</taxon>
        <taxon>Myxozyma</taxon>
    </lineage>
</organism>
<feature type="transmembrane region" description="Helical" evidence="2">
    <location>
        <begin position="393"/>
        <end position="412"/>
    </location>
</feature>
<dbReference type="InterPro" id="IPR056336">
    <property type="entry name" value="YVC1_C"/>
</dbReference>
<sequence length="1014" mass="111696">MRAQRNIAMIAGQVSTNQAGKGRAGNSSQIAMEAPGYDRKAQPFPIFEENMPFSSLLYQIELHIVRTVDSPYTYEQLRGPPGSSNIIRPLVKSIEQSRNPAIIAALLAARLDFSVQEDDRAIHEARAYTAELIALRYAAHLPEEDLIQYVTYEIPRKPAANPTSLSSTPSTVSVPTESTALLEEHNESVRQARAAAEIDIERQAGAGSDNTPYVADSAIGLSALELAILGDAKKFLLSRAIEQIITSIWEGRIVFWDSISVQSKKKAMIYNPARKGNDWYSRLRVPKYRTVFMMLNYAVLLALYYAVLTERNITQITVLEVLLDIWFAGFVYEEIGQMRESGSIKFYALDYWSFFDLAMIFIFLAFFSVRIFSVVPFREKYAHAAFDILSLEALLLVPRVFSSLAVVPYYGTLLPCLKQMTKDFMEFLVLIVILYVGFLTTFSFLGRDHFTVNQMAWLLIRVFFGAPYDGLDAAGLISPIFGPTLMLIFVILTNVLLITVVISILSQRFGRMMHNANEEYMLLFSSSVLESITTSDRLTYYYPPLNLIGIIIRPLRLFLNHSEYRNLRIFILKITHAPLVAMLWIYEAIRYRLMASRSDRSPSSMLHLRSGSHDKKRLWNSQYGGGSREGSAIARGLLVTNQVVLSGTEPRVLQSAFVSGANGKSNPFDSSAGGPASGDGGRGKGTGSDAAGKNGAGGMVKRRKTRKGTIVAQTIKRNNSSGSGTTKSQRPVQPLSSSPGYAEAEGAEIASASASAGGVSGADDAAQKLSPVTSRGLRRARTDSTASTPSAAGGGASARRAMLRSKLAISLLRDLRRRSVTLPADTISEAGTSDVGSLRGGLGGRVRTGEGAKALASRQLGDGDDRYDDNVRLRSLSPRRARRRHSMPHEGQQQPRQTNEEDAAGGEHVVEDEEDEEVEYGDYDGDDLEYAADLLDDDEANYFDDDLYDNLDDAAGDDNDDDDDDDDDDFLSLYTDTTAARVRGLEEQVAKMQGMIERMSLLLVKNLEKESESA</sequence>
<feature type="region of interest" description="Disordered" evidence="1">
    <location>
        <begin position="664"/>
        <end position="742"/>
    </location>
</feature>
<feature type="region of interest" description="Disordered" evidence="1">
    <location>
        <begin position="943"/>
        <end position="970"/>
    </location>
</feature>
<feature type="compositionally biased region" description="Polar residues" evidence="1">
    <location>
        <begin position="711"/>
        <end position="739"/>
    </location>
</feature>
<keyword evidence="2" id="KW-1133">Transmembrane helix</keyword>
<feature type="transmembrane region" description="Helical" evidence="2">
    <location>
        <begin position="290"/>
        <end position="307"/>
    </location>
</feature>
<dbReference type="GeneID" id="90035244"/>
<feature type="transmembrane region" description="Helical" evidence="2">
    <location>
        <begin position="480"/>
        <end position="505"/>
    </location>
</feature>
<feature type="compositionally biased region" description="Basic residues" evidence="1">
    <location>
        <begin position="877"/>
        <end position="886"/>
    </location>
</feature>
<dbReference type="Proteomes" id="UP001498771">
    <property type="component" value="Unassembled WGS sequence"/>
</dbReference>
<evidence type="ECO:0000313" key="4">
    <source>
        <dbReference type="EMBL" id="KAK7205371.1"/>
    </source>
</evidence>
<name>A0ABR1F6A7_9ASCO</name>
<feature type="compositionally biased region" description="Basic and acidic residues" evidence="1">
    <location>
        <begin position="861"/>
        <end position="872"/>
    </location>
</feature>
<feature type="compositionally biased region" description="Gly residues" evidence="1">
    <location>
        <begin position="675"/>
        <end position="686"/>
    </location>
</feature>
<protein>
    <recommendedName>
        <fullName evidence="3">Calcium channel YVC1-like C-terminal transmembrane domain-containing protein</fullName>
    </recommendedName>
</protein>
<evidence type="ECO:0000256" key="2">
    <source>
        <dbReference type="SAM" id="Phobius"/>
    </source>
</evidence>
<comment type="caution">
    <text evidence="4">The sequence shown here is derived from an EMBL/GenBank/DDBJ whole genome shotgun (WGS) entry which is preliminary data.</text>
</comment>
<dbReference type="EMBL" id="JBBJBU010000005">
    <property type="protein sequence ID" value="KAK7205371.1"/>
    <property type="molecule type" value="Genomic_DNA"/>
</dbReference>
<dbReference type="PANTHER" id="PTHR35859:SF5">
    <property type="entry name" value="ION TRANSPORT DOMAIN-CONTAINING PROTEIN"/>
    <property type="match status" value="1"/>
</dbReference>
<evidence type="ECO:0000256" key="1">
    <source>
        <dbReference type="SAM" id="MobiDB-lite"/>
    </source>
</evidence>
<proteinExistence type="predicted"/>
<feature type="compositionally biased region" description="Acidic residues" evidence="1">
    <location>
        <begin position="900"/>
        <end position="919"/>
    </location>
</feature>
<keyword evidence="2" id="KW-0472">Membrane</keyword>